<dbReference type="EMBL" id="VSRR010000493">
    <property type="protein sequence ID" value="MPC16281.1"/>
    <property type="molecule type" value="Genomic_DNA"/>
</dbReference>
<protein>
    <submittedName>
        <fullName evidence="2">Uncharacterized protein</fullName>
    </submittedName>
</protein>
<keyword evidence="3" id="KW-1185">Reference proteome</keyword>
<dbReference type="PANTHER" id="PTHR31965:SF1">
    <property type="entry name" value="TRANSMEMBRANE PROTEIN 42"/>
    <property type="match status" value="1"/>
</dbReference>
<evidence type="ECO:0000313" key="2">
    <source>
        <dbReference type="EMBL" id="MPC16281.1"/>
    </source>
</evidence>
<feature type="transmembrane region" description="Helical" evidence="1">
    <location>
        <begin position="92"/>
        <end position="112"/>
    </location>
</feature>
<organism evidence="2 3">
    <name type="scientific">Portunus trituberculatus</name>
    <name type="common">Swimming crab</name>
    <name type="synonym">Neptunus trituberculatus</name>
    <dbReference type="NCBI Taxonomy" id="210409"/>
    <lineage>
        <taxon>Eukaryota</taxon>
        <taxon>Metazoa</taxon>
        <taxon>Ecdysozoa</taxon>
        <taxon>Arthropoda</taxon>
        <taxon>Crustacea</taxon>
        <taxon>Multicrustacea</taxon>
        <taxon>Malacostraca</taxon>
        <taxon>Eumalacostraca</taxon>
        <taxon>Eucarida</taxon>
        <taxon>Decapoda</taxon>
        <taxon>Pleocyemata</taxon>
        <taxon>Brachyura</taxon>
        <taxon>Eubrachyura</taxon>
        <taxon>Portunoidea</taxon>
        <taxon>Portunidae</taxon>
        <taxon>Portuninae</taxon>
        <taxon>Portunus</taxon>
    </lineage>
</organism>
<dbReference type="OrthoDB" id="5854584at2759"/>
<dbReference type="InterPro" id="IPR039632">
    <property type="entry name" value="TMEM42"/>
</dbReference>
<reference evidence="2 3" key="1">
    <citation type="submission" date="2019-05" db="EMBL/GenBank/DDBJ databases">
        <title>Another draft genome of Portunus trituberculatus and its Hox gene families provides insights of decapod evolution.</title>
        <authorList>
            <person name="Jeong J.-H."/>
            <person name="Song I."/>
            <person name="Kim S."/>
            <person name="Choi T."/>
            <person name="Kim D."/>
            <person name="Ryu S."/>
            <person name="Kim W."/>
        </authorList>
    </citation>
    <scope>NUCLEOTIDE SEQUENCE [LARGE SCALE GENOMIC DNA]</scope>
    <source>
        <tissue evidence="2">Muscle</tissue>
    </source>
</reference>
<keyword evidence="1" id="KW-0472">Membrane</keyword>
<proteinExistence type="predicted"/>
<keyword evidence="1" id="KW-0812">Transmembrane</keyword>
<keyword evidence="1" id="KW-1133">Transmembrane helix</keyword>
<gene>
    <name evidence="2" type="ORF">E2C01_009101</name>
</gene>
<evidence type="ECO:0000256" key="1">
    <source>
        <dbReference type="SAM" id="Phobius"/>
    </source>
</evidence>
<dbReference type="Proteomes" id="UP000324222">
    <property type="component" value="Unassembled WGS sequence"/>
</dbReference>
<feature type="transmembrane region" description="Helical" evidence="1">
    <location>
        <begin position="124"/>
        <end position="145"/>
    </location>
</feature>
<dbReference type="AlphaFoldDB" id="A0A5B7D4J2"/>
<evidence type="ECO:0000313" key="3">
    <source>
        <dbReference type="Proteomes" id="UP000324222"/>
    </source>
</evidence>
<sequence length="183" mass="20427">MIKSETDVTVHPCYLMLLNPQHSLDSCGLRMRGQMYAVVSGLLAALASLCGKYAMASTEAQDLCEAALLALHGEKEITTANQISTICDQYTFVLRVVFFVLMVAVNCVMWTTFTKALRFSSTSLEATITNTAANFFFTYIMMLYLEHGHDSPQSFTQWQVSGKMHHFLLLTAVFSDHCAKQTE</sequence>
<comment type="caution">
    <text evidence="2">The sequence shown here is derived from an EMBL/GenBank/DDBJ whole genome shotgun (WGS) entry which is preliminary data.</text>
</comment>
<dbReference type="PANTHER" id="PTHR31965">
    <property type="entry name" value="TRANSMEMBRANE PROTEIN 42"/>
    <property type="match status" value="1"/>
</dbReference>
<accession>A0A5B7D4J2</accession>
<name>A0A5B7D4J2_PORTR</name>